<reference evidence="3 4" key="1">
    <citation type="submission" date="2024-05" db="EMBL/GenBank/DDBJ databases">
        <title>Genomic Encyclopedia of Type Strains, Phase IV (KMG-IV): sequencing the most valuable type-strain genomes for metagenomic binning, comparative biology and taxonomic classification.</title>
        <authorList>
            <person name="Goeker M."/>
        </authorList>
    </citation>
    <scope>NUCLEOTIDE SEQUENCE [LARGE SCALE GENOMIC DNA]</scope>
    <source>
        <strain evidence="3 4">DSM 25286</strain>
    </source>
</reference>
<keyword evidence="4" id="KW-1185">Reference proteome</keyword>
<keyword evidence="3" id="KW-0808">Transferase</keyword>
<sequence>MNTINIIGLGSSDIDSMPLGIWREIKSSRNLYLRTEDHPVTAVLKEEGLKWQSFDDIYESSGTFEETYEEICSRLIRAVESSDVDYAVPGHPLFYETTTELLLARAAEEGFRVDIKGGGSFIDAVVTAAGVPVNDGFQLLDATTLELRDLSHRKHTIITQVYDQFSLSDVKLTLLDYYPAEMDVKIITAAGGSDEMVYEVPLHETDHLHVASNLMALFIPASSLEAQDVKSVHHMMNIFDTLVGEDGCPWDKKQTHESLQKYLLEEAYEVIEAIEQGDDDAIVEELGDILLQVALHSAIGSKRGHFDFMDVLGGMTEKVIRRHPHVFSDAVVEDMEDLNEVWQKAKKAEGKKDKIKYEKEYGEKVLGWMKETIHHQKTLSEQVEEKEDTNETG</sequence>
<dbReference type="InterPro" id="IPR014777">
    <property type="entry name" value="4pyrrole_Mease_sub1"/>
</dbReference>
<dbReference type="GO" id="GO:0008168">
    <property type="term" value="F:methyltransferase activity"/>
    <property type="evidence" value="ECO:0007669"/>
    <property type="project" value="UniProtKB-KW"/>
</dbReference>
<dbReference type="GO" id="GO:0032259">
    <property type="term" value="P:methylation"/>
    <property type="evidence" value="ECO:0007669"/>
    <property type="project" value="UniProtKB-KW"/>
</dbReference>
<dbReference type="PANTHER" id="PTHR30522:SF0">
    <property type="entry name" value="NUCLEOSIDE TRIPHOSPHATE PYROPHOSPHOHYDROLASE"/>
    <property type="match status" value="1"/>
</dbReference>
<dbReference type="Pfam" id="PF00590">
    <property type="entry name" value="TP_methylase"/>
    <property type="match status" value="1"/>
</dbReference>
<dbReference type="InterPro" id="IPR000878">
    <property type="entry name" value="4pyrrol_Mease"/>
</dbReference>
<keyword evidence="3" id="KW-0489">Methyltransferase</keyword>
<gene>
    <name evidence="3" type="ORF">ABHD89_001590</name>
</gene>
<dbReference type="InterPro" id="IPR035013">
    <property type="entry name" value="YabN_N"/>
</dbReference>
<evidence type="ECO:0000259" key="1">
    <source>
        <dbReference type="Pfam" id="PF00590"/>
    </source>
</evidence>
<evidence type="ECO:0000313" key="4">
    <source>
        <dbReference type="Proteomes" id="UP001549019"/>
    </source>
</evidence>
<name>A0ABV2E9T6_9STAP</name>
<dbReference type="Proteomes" id="UP001549019">
    <property type="component" value="Unassembled WGS sequence"/>
</dbReference>
<feature type="domain" description="NTP pyrophosphohydrolase MazG-like" evidence="2">
    <location>
        <begin position="254"/>
        <end position="327"/>
    </location>
</feature>
<evidence type="ECO:0000259" key="2">
    <source>
        <dbReference type="Pfam" id="PF03819"/>
    </source>
</evidence>
<dbReference type="Gene3D" id="3.40.1010.10">
    <property type="entry name" value="Cobalt-precorrin-4 Transmethylase, Domain 1"/>
    <property type="match status" value="1"/>
</dbReference>
<feature type="domain" description="Tetrapyrrole methylase" evidence="1">
    <location>
        <begin position="4"/>
        <end position="204"/>
    </location>
</feature>
<organism evidence="3 4">
    <name type="scientific">Salinicoccus halitifaciens</name>
    <dbReference type="NCBI Taxonomy" id="1073415"/>
    <lineage>
        <taxon>Bacteria</taxon>
        <taxon>Bacillati</taxon>
        <taxon>Bacillota</taxon>
        <taxon>Bacilli</taxon>
        <taxon>Bacillales</taxon>
        <taxon>Staphylococcaceae</taxon>
        <taxon>Salinicoccus</taxon>
    </lineage>
</organism>
<dbReference type="SUPFAM" id="SSF53790">
    <property type="entry name" value="Tetrapyrrole methylase"/>
    <property type="match status" value="1"/>
</dbReference>
<dbReference type="EMBL" id="JBDZDV010000003">
    <property type="protein sequence ID" value="MET3111184.1"/>
    <property type="molecule type" value="Genomic_DNA"/>
</dbReference>
<protein>
    <submittedName>
        <fullName evidence="3">Tetrapyrrole methylase family protein/MazG family protein</fullName>
    </submittedName>
</protein>
<dbReference type="CDD" id="cd11528">
    <property type="entry name" value="NTP-PPase_MazG_Nterm"/>
    <property type="match status" value="1"/>
</dbReference>
<proteinExistence type="predicted"/>
<dbReference type="CDD" id="cd11723">
    <property type="entry name" value="YabN_N_like"/>
    <property type="match status" value="1"/>
</dbReference>
<dbReference type="SUPFAM" id="SSF101386">
    <property type="entry name" value="all-alpha NTP pyrophosphatases"/>
    <property type="match status" value="1"/>
</dbReference>
<dbReference type="InterPro" id="IPR048015">
    <property type="entry name" value="NTP-PPase_MazG-like_N"/>
</dbReference>
<dbReference type="Pfam" id="PF03819">
    <property type="entry name" value="MazG"/>
    <property type="match status" value="1"/>
</dbReference>
<dbReference type="InterPro" id="IPR011551">
    <property type="entry name" value="NTP_PyrPHydrolase_MazG"/>
</dbReference>
<evidence type="ECO:0000313" key="3">
    <source>
        <dbReference type="EMBL" id="MET3111184.1"/>
    </source>
</evidence>
<accession>A0ABV2E9T6</accession>
<dbReference type="RefSeq" id="WP_230822079.1">
    <property type="nucleotide sequence ID" value="NZ_JAJNCU010000004.1"/>
</dbReference>
<dbReference type="Gene3D" id="1.10.287.1080">
    <property type="entry name" value="MazG-like"/>
    <property type="match status" value="1"/>
</dbReference>
<comment type="caution">
    <text evidence="3">The sequence shown here is derived from an EMBL/GenBank/DDBJ whole genome shotgun (WGS) entry which is preliminary data.</text>
</comment>
<dbReference type="InterPro" id="IPR035996">
    <property type="entry name" value="4pyrrol_Methylase_sf"/>
</dbReference>
<dbReference type="InterPro" id="IPR004518">
    <property type="entry name" value="MazG-like_dom"/>
</dbReference>
<dbReference type="PANTHER" id="PTHR30522">
    <property type="entry name" value="NUCLEOSIDE TRIPHOSPHATE PYROPHOSPHOHYDROLASE"/>
    <property type="match status" value="1"/>
</dbReference>